<dbReference type="GO" id="GO:0005344">
    <property type="term" value="F:oxygen carrier activity"/>
    <property type="evidence" value="ECO:0007669"/>
    <property type="project" value="UniProtKB-KW"/>
</dbReference>
<keyword evidence="1" id="KW-0813">Transport</keyword>
<keyword evidence="4" id="KW-1185">Reference proteome</keyword>
<dbReference type="InterPro" id="IPR000971">
    <property type="entry name" value="Globin"/>
</dbReference>
<dbReference type="PROSITE" id="PS01033">
    <property type="entry name" value="GLOBIN"/>
    <property type="match status" value="1"/>
</dbReference>
<dbReference type="EMBL" id="JPKZ01000371">
    <property type="protein sequence ID" value="KHN87686.1"/>
    <property type="molecule type" value="Genomic_DNA"/>
</dbReference>
<dbReference type="InterPro" id="IPR044399">
    <property type="entry name" value="Mb-like_M"/>
</dbReference>
<evidence type="ECO:0000259" key="2">
    <source>
        <dbReference type="PROSITE" id="PS01033"/>
    </source>
</evidence>
<feature type="domain" description="Globin" evidence="2">
    <location>
        <begin position="24"/>
        <end position="175"/>
    </location>
</feature>
<reference evidence="3 4" key="1">
    <citation type="submission" date="2014-11" db="EMBL/GenBank/DDBJ databases">
        <title>Genetic blueprint of the zoonotic pathogen Toxocara canis.</title>
        <authorList>
            <person name="Zhu X.-Q."/>
            <person name="Korhonen P.K."/>
            <person name="Cai H."/>
            <person name="Young N.D."/>
            <person name="Nejsum P."/>
            <person name="von Samson-Himmelstjerna G."/>
            <person name="Boag P.R."/>
            <person name="Tan P."/>
            <person name="Li Q."/>
            <person name="Min J."/>
            <person name="Yang Y."/>
            <person name="Wang X."/>
            <person name="Fang X."/>
            <person name="Hall R.S."/>
            <person name="Hofmann A."/>
            <person name="Sternberg P.W."/>
            <person name="Jex A.R."/>
            <person name="Gasser R.B."/>
        </authorList>
    </citation>
    <scope>NUCLEOTIDE SEQUENCE [LARGE SCALE GENOMIC DNA]</scope>
    <source>
        <strain evidence="3">PN_DK_2014</strain>
    </source>
</reference>
<dbReference type="Pfam" id="PF00042">
    <property type="entry name" value="Globin"/>
    <property type="match status" value="1"/>
</dbReference>
<dbReference type="STRING" id="6265.A0A0B2VVX8"/>
<dbReference type="PANTHER" id="PTHR47768:SF3">
    <property type="entry name" value="GLOBIN FAMILY PROFILE DOMAIN-CONTAINING PROTEIN"/>
    <property type="match status" value="1"/>
</dbReference>
<dbReference type="GO" id="GO:0020037">
    <property type="term" value="F:heme binding"/>
    <property type="evidence" value="ECO:0007669"/>
    <property type="project" value="InterPro"/>
</dbReference>
<protein>
    <recommendedName>
        <fullName evidence="2">Globin domain-containing protein</fullName>
    </recommendedName>
</protein>
<dbReference type="OrthoDB" id="5807096at2759"/>
<evidence type="ECO:0000313" key="4">
    <source>
        <dbReference type="Proteomes" id="UP000031036"/>
    </source>
</evidence>
<name>A0A0B2VVX8_TOXCA</name>
<keyword evidence="1" id="KW-0561">Oxygen transport</keyword>
<dbReference type="SUPFAM" id="SSF46458">
    <property type="entry name" value="Globin-like"/>
    <property type="match status" value="1"/>
</dbReference>
<keyword evidence="1" id="KW-0408">Iron</keyword>
<dbReference type="Proteomes" id="UP000031036">
    <property type="component" value="Unassembled WGS sequence"/>
</dbReference>
<dbReference type="InterPro" id="IPR012292">
    <property type="entry name" value="Globin/Proto"/>
</dbReference>
<dbReference type="InterPro" id="IPR053341">
    <property type="entry name" value="Oxidative_stress_globin-like"/>
</dbReference>
<dbReference type="OMA" id="WDIFLGN"/>
<sequence length="190" mass="22297">MHSMLSTIRGAIDLDASKINEQQSLTSKEKKTLQNHWPMMMECNPELFKKAWIRSAQRSTSIKKAFGMEENEDPEKNEQFMKLPLTIENFFKELIIDCECDERKIRPKCEQLGARHIDFSGRGFHSNFWDIFLVCMMEVIGECSMKCSENQKRVCVLAWNRLLNAVVKDMRAGYDNRRRSIGHRKSKQDE</sequence>
<dbReference type="CDD" id="cd01040">
    <property type="entry name" value="Mb-like"/>
    <property type="match status" value="1"/>
</dbReference>
<dbReference type="InterPro" id="IPR009050">
    <property type="entry name" value="Globin-like_sf"/>
</dbReference>
<dbReference type="GO" id="GO:0019825">
    <property type="term" value="F:oxygen binding"/>
    <property type="evidence" value="ECO:0007669"/>
    <property type="project" value="InterPro"/>
</dbReference>
<evidence type="ECO:0000256" key="1">
    <source>
        <dbReference type="RuleBase" id="RU000356"/>
    </source>
</evidence>
<gene>
    <name evidence="3" type="ORF">Tcan_18491</name>
</gene>
<dbReference type="AlphaFoldDB" id="A0A0B2VVX8"/>
<keyword evidence="1" id="KW-0479">Metal-binding</keyword>
<keyword evidence="1" id="KW-0349">Heme</keyword>
<dbReference type="Gene3D" id="1.10.490.10">
    <property type="entry name" value="Globins"/>
    <property type="match status" value="1"/>
</dbReference>
<dbReference type="PANTHER" id="PTHR47768">
    <property type="entry name" value="GLOBIN RELATED-RELATED"/>
    <property type="match status" value="1"/>
</dbReference>
<organism evidence="3 4">
    <name type="scientific">Toxocara canis</name>
    <name type="common">Canine roundworm</name>
    <dbReference type="NCBI Taxonomy" id="6265"/>
    <lineage>
        <taxon>Eukaryota</taxon>
        <taxon>Metazoa</taxon>
        <taxon>Ecdysozoa</taxon>
        <taxon>Nematoda</taxon>
        <taxon>Chromadorea</taxon>
        <taxon>Rhabditida</taxon>
        <taxon>Spirurina</taxon>
        <taxon>Ascaridomorpha</taxon>
        <taxon>Ascaridoidea</taxon>
        <taxon>Toxocaridae</taxon>
        <taxon>Toxocara</taxon>
    </lineage>
</organism>
<comment type="caution">
    <text evidence="3">The sequence shown here is derived from an EMBL/GenBank/DDBJ whole genome shotgun (WGS) entry which is preliminary data.</text>
</comment>
<accession>A0A0B2VVX8</accession>
<proteinExistence type="inferred from homology"/>
<comment type="similarity">
    <text evidence="1">Belongs to the globin family.</text>
</comment>
<evidence type="ECO:0000313" key="3">
    <source>
        <dbReference type="EMBL" id="KHN87686.1"/>
    </source>
</evidence>